<sequence length="235" mass="28067">MQQIDVIYTEYPTFGSRKMKAQLYRWYKEKVSRKLIRKLMQLMGLEALYQRPNTSKPYPEHAIFPYLLRHIPATHSNHIWGTDITYIKINGTWAYLVALLDWYSRYVVSWQLSDSMTSDFCIENLERGLLVAQPDYHNSDQGSQFTAKEYLQTLQHYPNIKISMDGRGRCMDNIFTERLWRTVKYEEVYLKEYSSFHDAEQSLTHFFTNYNTDRPHQSLNNNVPADVYFEKIRLS</sequence>
<dbReference type="GO" id="GO:0015074">
    <property type="term" value="P:DNA integration"/>
    <property type="evidence" value="ECO:0007669"/>
    <property type="project" value="InterPro"/>
</dbReference>
<dbReference type="Pfam" id="PF13276">
    <property type="entry name" value="HTH_21"/>
    <property type="match status" value="1"/>
</dbReference>
<evidence type="ECO:0000313" key="3">
    <source>
        <dbReference type="Proteomes" id="UP000231333"/>
    </source>
</evidence>
<dbReference type="NCBIfam" id="NF033516">
    <property type="entry name" value="transpos_IS3"/>
    <property type="match status" value="1"/>
</dbReference>
<name>A0A2H0QXG4_9BACT</name>
<dbReference type="PANTHER" id="PTHR46889:SF4">
    <property type="entry name" value="TRANSPOSASE INSO FOR INSERTION SEQUENCE ELEMENT IS911B-RELATED"/>
    <property type="match status" value="1"/>
</dbReference>
<dbReference type="Proteomes" id="UP000231333">
    <property type="component" value="Unassembled WGS sequence"/>
</dbReference>
<reference evidence="2 3" key="1">
    <citation type="submission" date="2017-09" db="EMBL/GenBank/DDBJ databases">
        <title>Depth-based differentiation of microbial function through sediment-hosted aquifers and enrichment of novel symbionts in the deep terrestrial subsurface.</title>
        <authorList>
            <person name="Probst A.J."/>
            <person name="Ladd B."/>
            <person name="Jarett J.K."/>
            <person name="Geller-Mcgrath D.E."/>
            <person name="Sieber C.M."/>
            <person name="Emerson J.B."/>
            <person name="Anantharaman K."/>
            <person name="Thomas B.C."/>
            <person name="Malmstrom R."/>
            <person name="Stieglmeier M."/>
            <person name="Klingl A."/>
            <person name="Woyke T."/>
            <person name="Ryan C.M."/>
            <person name="Banfield J.F."/>
        </authorList>
    </citation>
    <scope>NUCLEOTIDE SEQUENCE [LARGE SCALE GENOMIC DNA]</scope>
    <source>
        <strain evidence="2">CG10_big_fil_rev_8_21_14_0_10_42_12</strain>
    </source>
</reference>
<dbReference type="PANTHER" id="PTHR46889">
    <property type="entry name" value="TRANSPOSASE INSF FOR INSERTION SEQUENCE IS3B-RELATED"/>
    <property type="match status" value="1"/>
</dbReference>
<dbReference type="InterPro" id="IPR036397">
    <property type="entry name" value="RNaseH_sf"/>
</dbReference>
<comment type="caution">
    <text evidence="2">The sequence shown here is derived from an EMBL/GenBank/DDBJ whole genome shotgun (WGS) entry which is preliminary data.</text>
</comment>
<dbReference type="InterPro" id="IPR012337">
    <property type="entry name" value="RNaseH-like_sf"/>
</dbReference>
<accession>A0A2H0QXG4</accession>
<protein>
    <recommendedName>
        <fullName evidence="1">Integrase catalytic domain-containing protein</fullName>
    </recommendedName>
</protein>
<dbReference type="EMBL" id="PCXL01000002">
    <property type="protein sequence ID" value="PIR38947.1"/>
    <property type="molecule type" value="Genomic_DNA"/>
</dbReference>
<gene>
    <name evidence="2" type="ORF">COV34_00020</name>
</gene>
<dbReference type="InterPro" id="IPR001584">
    <property type="entry name" value="Integrase_cat-core"/>
</dbReference>
<dbReference type="AlphaFoldDB" id="A0A2H0QXG4"/>
<feature type="domain" description="Integrase catalytic" evidence="1">
    <location>
        <begin position="68"/>
        <end position="232"/>
    </location>
</feature>
<dbReference type="InterPro" id="IPR050900">
    <property type="entry name" value="Transposase_IS3/IS150/IS904"/>
</dbReference>
<dbReference type="GO" id="GO:0003676">
    <property type="term" value="F:nucleic acid binding"/>
    <property type="evidence" value="ECO:0007669"/>
    <property type="project" value="InterPro"/>
</dbReference>
<proteinExistence type="predicted"/>
<dbReference type="Gene3D" id="3.30.420.10">
    <property type="entry name" value="Ribonuclease H-like superfamily/Ribonuclease H"/>
    <property type="match status" value="1"/>
</dbReference>
<evidence type="ECO:0000313" key="2">
    <source>
        <dbReference type="EMBL" id="PIR38947.1"/>
    </source>
</evidence>
<dbReference type="Pfam" id="PF00665">
    <property type="entry name" value="rve"/>
    <property type="match status" value="1"/>
</dbReference>
<dbReference type="InterPro" id="IPR025948">
    <property type="entry name" value="HTH-like_dom"/>
</dbReference>
<organism evidence="2 3">
    <name type="scientific">Candidatus Zambryskibacteria bacterium CG10_big_fil_rev_8_21_14_0_10_42_12</name>
    <dbReference type="NCBI Taxonomy" id="1975115"/>
    <lineage>
        <taxon>Bacteria</taxon>
        <taxon>Candidatus Zambryskiibacteriota</taxon>
    </lineage>
</organism>
<dbReference type="SUPFAM" id="SSF53098">
    <property type="entry name" value="Ribonuclease H-like"/>
    <property type="match status" value="1"/>
</dbReference>
<evidence type="ECO:0000259" key="1">
    <source>
        <dbReference type="PROSITE" id="PS50994"/>
    </source>
</evidence>
<dbReference type="PROSITE" id="PS50994">
    <property type="entry name" value="INTEGRASE"/>
    <property type="match status" value="1"/>
</dbReference>
<dbReference type="InterPro" id="IPR048020">
    <property type="entry name" value="Transpos_IS3"/>
</dbReference>